<evidence type="ECO:0000259" key="9">
    <source>
        <dbReference type="PROSITE" id="PS51782"/>
    </source>
</evidence>
<feature type="region of interest" description="Disordered" evidence="8">
    <location>
        <begin position="68"/>
        <end position="147"/>
    </location>
</feature>
<dbReference type="PROSITE" id="PS52029">
    <property type="entry name" value="LD_TPASE"/>
    <property type="match status" value="1"/>
</dbReference>
<comment type="caution">
    <text evidence="11">The sequence shown here is derived from an EMBL/GenBank/DDBJ whole genome shotgun (WGS) entry which is preliminary data.</text>
</comment>
<dbReference type="CDD" id="cd00118">
    <property type="entry name" value="LysM"/>
    <property type="match status" value="1"/>
</dbReference>
<dbReference type="AlphaFoldDB" id="A0A5C5WX81"/>
<keyword evidence="6 7" id="KW-0961">Cell wall biogenesis/degradation</keyword>
<dbReference type="PANTHER" id="PTHR30582">
    <property type="entry name" value="L,D-TRANSPEPTIDASE"/>
    <property type="match status" value="1"/>
</dbReference>
<keyword evidence="5 7" id="KW-0573">Peptidoglycan synthesis</keyword>
<dbReference type="InterPro" id="IPR018392">
    <property type="entry name" value="LysM"/>
</dbReference>
<evidence type="ECO:0000256" key="1">
    <source>
        <dbReference type="ARBA" id="ARBA00004752"/>
    </source>
</evidence>
<sequence length="461" mass="48381">MQTIKTAAIVVLLMSVIYGAYVSLTTPPEPLPADVEDMLVMDGQSLGPMESTLPPSLAELGISAGEVASQTPTSAGEATEFGISDGESGFASTSGSNPNFSNSLSMAGGSNNQNATAGSNQADGALGFPNQNTQVSSGVSASLSDNDLPNFDTGTSASLASTSLDGSAKSAPLPVSNAFNGKYPNTGRKFEMPDPTQLESDLGGAQASTMKATAPAGEVAQVAAIHSDENLGLVNAIRSADFQYQNDQRREALSTLSIFYSTPNLSGEQRSELLSRLDPLAASVIYSREHLLERPYRVATDETLMEIADRYEVPWQLLANINQVRDPVAIVPGTELKVVRGPFRAEVDLTNSELTLFLGDLYAGRFPIAVGNDPAPKLGTFTVQDKQTSRTFYDASGAPVPPGTPENPYGGAWLDLGGQLCIHGSPYPTRPSDRGCISLAGDFADDLFGILSQGSSVTIKR</sequence>
<keyword evidence="12" id="KW-1185">Reference proteome</keyword>
<evidence type="ECO:0000256" key="4">
    <source>
        <dbReference type="ARBA" id="ARBA00022960"/>
    </source>
</evidence>
<accession>A0A5C5WX81</accession>
<proteinExistence type="inferred from homology"/>
<name>A0A5C5WX81_9BACT</name>
<dbReference type="InterPro" id="IPR038063">
    <property type="entry name" value="Transpep_catalytic_dom"/>
</dbReference>
<dbReference type="InterPro" id="IPR036779">
    <property type="entry name" value="LysM_dom_sf"/>
</dbReference>
<feature type="compositionally biased region" description="Polar residues" evidence="8">
    <location>
        <begin position="90"/>
        <end position="122"/>
    </location>
</feature>
<feature type="active site" description="Nucleophile" evidence="7">
    <location>
        <position position="436"/>
    </location>
</feature>
<evidence type="ECO:0000256" key="8">
    <source>
        <dbReference type="SAM" id="MobiDB-lite"/>
    </source>
</evidence>
<keyword evidence="3" id="KW-0808">Transferase</keyword>
<dbReference type="UniPathway" id="UPA00219"/>
<dbReference type="InterPro" id="IPR050979">
    <property type="entry name" value="LD-transpeptidase"/>
</dbReference>
<comment type="similarity">
    <text evidence="2">Belongs to the YkuD family.</text>
</comment>
<evidence type="ECO:0000256" key="2">
    <source>
        <dbReference type="ARBA" id="ARBA00005992"/>
    </source>
</evidence>
<dbReference type="Gene3D" id="3.10.350.10">
    <property type="entry name" value="LysM domain"/>
    <property type="match status" value="1"/>
</dbReference>
<dbReference type="Gene3D" id="2.40.440.10">
    <property type="entry name" value="L,D-transpeptidase catalytic domain-like"/>
    <property type="match status" value="1"/>
</dbReference>
<evidence type="ECO:0000313" key="11">
    <source>
        <dbReference type="EMBL" id="TWT54495.1"/>
    </source>
</evidence>
<dbReference type="Pfam" id="PF01476">
    <property type="entry name" value="LysM"/>
    <property type="match status" value="1"/>
</dbReference>
<dbReference type="GO" id="GO:0018104">
    <property type="term" value="P:peptidoglycan-protein cross-linking"/>
    <property type="evidence" value="ECO:0007669"/>
    <property type="project" value="TreeGrafter"/>
</dbReference>
<feature type="compositionally biased region" description="Polar residues" evidence="8">
    <location>
        <begin position="129"/>
        <end position="147"/>
    </location>
</feature>
<evidence type="ECO:0000256" key="3">
    <source>
        <dbReference type="ARBA" id="ARBA00022679"/>
    </source>
</evidence>
<dbReference type="CDD" id="cd16913">
    <property type="entry name" value="YkuD_like"/>
    <property type="match status" value="1"/>
</dbReference>
<evidence type="ECO:0000259" key="10">
    <source>
        <dbReference type="PROSITE" id="PS52029"/>
    </source>
</evidence>
<protein>
    <submittedName>
        <fullName evidence="11">LysM domain protein</fullName>
    </submittedName>
</protein>
<keyword evidence="4 7" id="KW-0133">Cell shape</keyword>
<dbReference type="InterPro" id="IPR005490">
    <property type="entry name" value="LD_TPept_cat_dom"/>
</dbReference>
<dbReference type="GO" id="GO:0071972">
    <property type="term" value="F:peptidoglycan L,D-transpeptidase activity"/>
    <property type="evidence" value="ECO:0007669"/>
    <property type="project" value="TreeGrafter"/>
</dbReference>
<dbReference type="GO" id="GO:0071555">
    <property type="term" value="P:cell wall organization"/>
    <property type="evidence" value="ECO:0007669"/>
    <property type="project" value="UniProtKB-UniRule"/>
</dbReference>
<dbReference type="RefSeq" id="WP_242631917.1">
    <property type="nucleotide sequence ID" value="NZ_SJPI01000001.1"/>
</dbReference>
<dbReference type="GO" id="GO:0005576">
    <property type="term" value="C:extracellular region"/>
    <property type="evidence" value="ECO:0007669"/>
    <property type="project" value="TreeGrafter"/>
</dbReference>
<feature type="domain" description="L,D-TPase catalytic" evidence="10">
    <location>
        <begin position="343"/>
        <end position="460"/>
    </location>
</feature>
<comment type="pathway">
    <text evidence="1 7">Cell wall biogenesis; peptidoglycan biosynthesis.</text>
</comment>
<feature type="active site" description="Proton donor/acceptor" evidence="7">
    <location>
        <position position="423"/>
    </location>
</feature>
<dbReference type="SUPFAM" id="SSF54106">
    <property type="entry name" value="LysM domain"/>
    <property type="match status" value="1"/>
</dbReference>
<dbReference type="SMART" id="SM00257">
    <property type="entry name" value="LysM"/>
    <property type="match status" value="1"/>
</dbReference>
<dbReference type="SUPFAM" id="SSF141523">
    <property type="entry name" value="L,D-transpeptidase catalytic domain-like"/>
    <property type="match status" value="1"/>
</dbReference>
<evidence type="ECO:0000256" key="5">
    <source>
        <dbReference type="ARBA" id="ARBA00022984"/>
    </source>
</evidence>
<reference evidence="11 12" key="1">
    <citation type="submission" date="2019-02" db="EMBL/GenBank/DDBJ databases">
        <title>Deep-cultivation of Planctomycetes and their phenomic and genomic characterization uncovers novel biology.</title>
        <authorList>
            <person name="Wiegand S."/>
            <person name="Jogler M."/>
            <person name="Boedeker C."/>
            <person name="Pinto D."/>
            <person name="Vollmers J."/>
            <person name="Rivas-Marin E."/>
            <person name="Kohn T."/>
            <person name="Peeters S.H."/>
            <person name="Heuer A."/>
            <person name="Rast P."/>
            <person name="Oberbeckmann S."/>
            <person name="Bunk B."/>
            <person name="Jeske O."/>
            <person name="Meyerdierks A."/>
            <person name="Storesund J.E."/>
            <person name="Kallscheuer N."/>
            <person name="Luecker S."/>
            <person name="Lage O.M."/>
            <person name="Pohl T."/>
            <person name="Merkel B.J."/>
            <person name="Hornburger P."/>
            <person name="Mueller R.-W."/>
            <person name="Bruemmer F."/>
            <person name="Labrenz M."/>
            <person name="Spormann A.M."/>
            <person name="Op Den Camp H."/>
            <person name="Overmann J."/>
            <person name="Amann R."/>
            <person name="Jetten M.S.M."/>
            <person name="Mascher T."/>
            <person name="Medema M.H."/>
            <person name="Devos D.P."/>
            <person name="Kaster A.-K."/>
            <person name="Ovreas L."/>
            <person name="Rohde M."/>
            <person name="Galperin M.Y."/>
            <person name="Jogler C."/>
        </authorList>
    </citation>
    <scope>NUCLEOTIDE SEQUENCE [LARGE SCALE GENOMIC DNA]</scope>
    <source>
        <strain evidence="11 12">Pla22</strain>
    </source>
</reference>
<dbReference type="Pfam" id="PF03734">
    <property type="entry name" value="YkuD"/>
    <property type="match status" value="1"/>
</dbReference>
<evidence type="ECO:0000313" key="12">
    <source>
        <dbReference type="Proteomes" id="UP000316598"/>
    </source>
</evidence>
<dbReference type="Proteomes" id="UP000316598">
    <property type="component" value="Unassembled WGS sequence"/>
</dbReference>
<evidence type="ECO:0000256" key="7">
    <source>
        <dbReference type="PROSITE-ProRule" id="PRU01373"/>
    </source>
</evidence>
<evidence type="ECO:0000256" key="6">
    <source>
        <dbReference type="ARBA" id="ARBA00023316"/>
    </source>
</evidence>
<dbReference type="GO" id="GO:0008360">
    <property type="term" value="P:regulation of cell shape"/>
    <property type="evidence" value="ECO:0007669"/>
    <property type="project" value="UniProtKB-UniRule"/>
</dbReference>
<dbReference type="EMBL" id="SJPI01000001">
    <property type="protein sequence ID" value="TWT54495.1"/>
    <property type="molecule type" value="Genomic_DNA"/>
</dbReference>
<organism evidence="11 12">
    <name type="scientific">Rubripirellula amarantea</name>
    <dbReference type="NCBI Taxonomy" id="2527999"/>
    <lineage>
        <taxon>Bacteria</taxon>
        <taxon>Pseudomonadati</taxon>
        <taxon>Planctomycetota</taxon>
        <taxon>Planctomycetia</taxon>
        <taxon>Pirellulales</taxon>
        <taxon>Pirellulaceae</taxon>
        <taxon>Rubripirellula</taxon>
    </lineage>
</organism>
<dbReference type="GO" id="GO:0016740">
    <property type="term" value="F:transferase activity"/>
    <property type="evidence" value="ECO:0007669"/>
    <property type="project" value="UniProtKB-KW"/>
</dbReference>
<dbReference type="PROSITE" id="PS51782">
    <property type="entry name" value="LYSM"/>
    <property type="match status" value="1"/>
</dbReference>
<feature type="domain" description="LysM" evidence="9">
    <location>
        <begin position="294"/>
        <end position="338"/>
    </location>
</feature>
<gene>
    <name evidence="11" type="ORF">Pla22_21420</name>
</gene>